<dbReference type="PROSITE" id="PS51257">
    <property type="entry name" value="PROKAR_LIPOPROTEIN"/>
    <property type="match status" value="1"/>
</dbReference>
<dbReference type="RefSeq" id="WP_136934623.1">
    <property type="nucleotide sequence ID" value="NZ_SSMQ01000068.1"/>
</dbReference>
<evidence type="ECO:0000313" key="3">
    <source>
        <dbReference type="EMBL" id="TKC98448.1"/>
    </source>
</evidence>
<sequence length="493" mass="54897">MPSARLLAVLAPLLLLACSRSSSPPPPEQVASPAPLGLARVDLASVLLEGIPHVRQKPDFCGEACVAMALARLGRPLDQDEIFARTGLDPALGRGAYTAELKRAVEAVGFDPGPVWYRIDVVKADEALGAELAALHADLQKGIPSIVCMHYDESPTTTEHFRLVVGYDASRDEIIYHEPAKDAGGYLRMSRARFLSLWPLKSSKDAWTAIRLRLAPRDLELAKATPSKPGFSPADYAQKVMEVKAKTARLRGDFTVLVEPPFVVVGDGPEARVRKGAEGTVRWATEKLKKDYFAKDPSRILVVWLFKDRPSYERNAITLFGERPTTPYGYYTSKHGALVMNIATGGGTLVHEIVHPFVEANFSDCPPWFNEGLGSLYEQSGEEDGRIHGYTNWRLRGLQSAIAENRVPSFRALTGMNDEAFYEGDYGVHYAASRYLLYYLQEKGLLVRYYHEFHANREKDPTGYDTLRRVLGEEDMAAFKKRWETYVLGLSFP</sequence>
<evidence type="ECO:0000313" key="4">
    <source>
        <dbReference type="Proteomes" id="UP000309215"/>
    </source>
</evidence>
<dbReference type="Gene3D" id="3.90.70.10">
    <property type="entry name" value="Cysteine proteinases"/>
    <property type="match status" value="1"/>
</dbReference>
<protein>
    <recommendedName>
        <fullName evidence="2">Peptidase C39-like domain-containing protein</fullName>
    </recommendedName>
</protein>
<name>A0A4U1IVC6_9BACT</name>
<feature type="chain" id="PRO_5020931410" description="Peptidase C39-like domain-containing protein" evidence="1">
    <location>
        <begin position="23"/>
        <end position="493"/>
    </location>
</feature>
<proteinExistence type="predicted"/>
<reference evidence="3 4" key="1">
    <citation type="submission" date="2019-04" db="EMBL/GenBank/DDBJ databases">
        <authorList>
            <person name="Li Y."/>
            <person name="Wang J."/>
        </authorList>
    </citation>
    <scope>NUCLEOTIDE SEQUENCE [LARGE SCALE GENOMIC DNA]</scope>
    <source>
        <strain evidence="3 4">DSM 14668</strain>
    </source>
</reference>
<keyword evidence="4" id="KW-1185">Reference proteome</keyword>
<dbReference type="InterPro" id="IPR039564">
    <property type="entry name" value="Peptidase_C39-like"/>
</dbReference>
<organism evidence="3 4">
    <name type="scientific">Polyangium fumosum</name>
    <dbReference type="NCBI Taxonomy" id="889272"/>
    <lineage>
        <taxon>Bacteria</taxon>
        <taxon>Pseudomonadati</taxon>
        <taxon>Myxococcota</taxon>
        <taxon>Polyangia</taxon>
        <taxon>Polyangiales</taxon>
        <taxon>Polyangiaceae</taxon>
        <taxon>Polyangium</taxon>
    </lineage>
</organism>
<dbReference type="Pfam" id="PF13529">
    <property type="entry name" value="Peptidase_C39_2"/>
    <property type="match status" value="1"/>
</dbReference>
<dbReference type="AlphaFoldDB" id="A0A4U1IVC6"/>
<evidence type="ECO:0000259" key="2">
    <source>
        <dbReference type="Pfam" id="PF13529"/>
    </source>
</evidence>
<dbReference type="OrthoDB" id="8457065at2"/>
<dbReference type="Proteomes" id="UP000309215">
    <property type="component" value="Unassembled WGS sequence"/>
</dbReference>
<gene>
    <name evidence="3" type="ORF">E8A74_41255</name>
</gene>
<feature type="domain" description="Peptidase C39-like" evidence="2">
    <location>
        <begin position="50"/>
        <end position="180"/>
    </location>
</feature>
<feature type="signal peptide" evidence="1">
    <location>
        <begin position="1"/>
        <end position="22"/>
    </location>
</feature>
<accession>A0A4U1IVC6</accession>
<evidence type="ECO:0000256" key="1">
    <source>
        <dbReference type="SAM" id="SignalP"/>
    </source>
</evidence>
<dbReference type="EMBL" id="SSMQ01000068">
    <property type="protein sequence ID" value="TKC98448.1"/>
    <property type="molecule type" value="Genomic_DNA"/>
</dbReference>
<keyword evidence="1" id="KW-0732">Signal</keyword>
<comment type="caution">
    <text evidence="3">The sequence shown here is derived from an EMBL/GenBank/DDBJ whole genome shotgun (WGS) entry which is preliminary data.</text>
</comment>